<dbReference type="InterPro" id="IPR058958">
    <property type="entry name" value="DPBB_CI111"/>
</dbReference>
<evidence type="ECO:0000259" key="2">
    <source>
        <dbReference type="Pfam" id="PF26429"/>
    </source>
</evidence>
<dbReference type="EMBL" id="JAYWIO010000003">
    <property type="protein sequence ID" value="KAK7274734.1"/>
    <property type="molecule type" value="Genomic_DNA"/>
</dbReference>
<gene>
    <name evidence="3" type="ORF">RIF29_15831</name>
</gene>
<evidence type="ECO:0000313" key="3">
    <source>
        <dbReference type="EMBL" id="KAK7274734.1"/>
    </source>
</evidence>
<accession>A0AAN9IDX3</accession>
<keyword evidence="4" id="KW-1185">Reference proteome</keyword>
<feature type="region of interest" description="Disordered" evidence="1">
    <location>
        <begin position="1"/>
        <end position="37"/>
    </location>
</feature>
<sequence length="128" mass="14113">MPSSSSNSKSKKHSKRAQSLTPDPTATPRAASETDDAKQLASLCEEASRKFPLFIGKSAFIDKISDVESSTTNSKGCRVWLSEASMLSSYLSPGSIVSVMFSMFKFEFKAIIYNLAHYIHIITLDYDC</sequence>
<evidence type="ECO:0000256" key="1">
    <source>
        <dbReference type="SAM" id="MobiDB-lite"/>
    </source>
</evidence>
<dbReference type="Proteomes" id="UP001372338">
    <property type="component" value="Unassembled WGS sequence"/>
</dbReference>
<comment type="caution">
    <text evidence="3">The sequence shown here is derived from an EMBL/GenBank/DDBJ whole genome shotgun (WGS) entry which is preliminary data.</text>
</comment>
<feature type="domain" description="CI111 double-psi beta barrel" evidence="2">
    <location>
        <begin position="43"/>
        <end position="104"/>
    </location>
</feature>
<name>A0AAN9IDX3_CROPI</name>
<protein>
    <recommendedName>
        <fullName evidence="2">CI111 double-psi beta barrel domain-containing protein</fullName>
    </recommendedName>
</protein>
<reference evidence="3 4" key="1">
    <citation type="submission" date="2024-01" db="EMBL/GenBank/DDBJ databases">
        <title>The genomes of 5 underutilized Papilionoideae crops provide insights into root nodulation and disease resistanc.</title>
        <authorList>
            <person name="Yuan L."/>
        </authorList>
    </citation>
    <scope>NUCLEOTIDE SEQUENCE [LARGE SCALE GENOMIC DNA]</scope>
    <source>
        <strain evidence="3">ZHUSHIDOU_FW_LH</strain>
        <tissue evidence="3">Leaf</tissue>
    </source>
</reference>
<organism evidence="3 4">
    <name type="scientific">Crotalaria pallida</name>
    <name type="common">Smooth rattlebox</name>
    <name type="synonym">Crotalaria striata</name>
    <dbReference type="NCBI Taxonomy" id="3830"/>
    <lineage>
        <taxon>Eukaryota</taxon>
        <taxon>Viridiplantae</taxon>
        <taxon>Streptophyta</taxon>
        <taxon>Embryophyta</taxon>
        <taxon>Tracheophyta</taxon>
        <taxon>Spermatophyta</taxon>
        <taxon>Magnoliopsida</taxon>
        <taxon>eudicotyledons</taxon>
        <taxon>Gunneridae</taxon>
        <taxon>Pentapetalae</taxon>
        <taxon>rosids</taxon>
        <taxon>fabids</taxon>
        <taxon>Fabales</taxon>
        <taxon>Fabaceae</taxon>
        <taxon>Papilionoideae</taxon>
        <taxon>50 kb inversion clade</taxon>
        <taxon>genistoids sensu lato</taxon>
        <taxon>core genistoids</taxon>
        <taxon>Crotalarieae</taxon>
        <taxon>Crotalaria</taxon>
    </lineage>
</organism>
<proteinExistence type="predicted"/>
<dbReference type="Pfam" id="PF26429">
    <property type="entry name" value="DPBB_CI111"/>
    <property type="match status" value="1"/>
</dbReference>
<evidence type="ECO:0000313" key="4">
    <source>
        <dbReference type="Proteomes" id="UP001372338"/>
    </source>
</evidence>
<dbReference type="AlphaFoldDB" id="A0AAN9IDX3"/>